<sequence length="58" mass="6728">MTKEEFNSKFKETLDTILLAMAENSEINPEKFYSMTCVLENLSFFSPILYGAIKNKKE</sequence>
<dbReference type="EMBL" id="JBHUOX010000002">
    <property type="protein sequence ID" value="MFD2999308.1"/>
    <property type="molecule type" value="Genomic_DNA"/>
</dbReference>
<protein>
    <submittedName>
        <fullName evidence="1">Uncharacterized protein</fullName>
    </submittedName>
</protein>
<evidence type="ECO:0000313" key="2">
    <source>
        <dbReference type="Proteomes" id="UP001597641"/>
    </source>
</evidence>
<accession>A0ABW6BQC4</accession>
<gene>
    <name evidence="1" type="ORF">ACFS7Z_02960</name>
</gene>
<comment type="caution">
    <text evidence="1">The sequence shown here is derived from an EMBL/GenBank/DDBJ whole genome shotgun (WGS) entry which is preliminary data.</text>
</comment>
<reference evidence="2" key="1">
    <citation type="journal article" date="2019" name="Int. J. Syst. Evol. Microbiol.">
        <title>The Global Catalogue of Microorganisms (GCM) 10K type strain sequencing project: providing services to taxonomists for standard genome sequencing and annotation.</title>
        <authorList>
            <consortium name="The Broad Institute Genomics Platform"/>
            <consortium name="The Broad Institute Genome Sequencing Center for Infectious Disease"/>
            <person name="Wu L."/>
            <person name="Ma J."/>
        </authorList>
    </citation>
    <scope>NUCLEOTIDE SEQUENCE [LARGE SCALE GENOMIC DNA]</scope>
    <source>
        <strain evidence="2">KCTC 23984</strain>
    </source>
</reference>
<organism evidence="1 2">
    <name type="scientific">Pontibacter toksunensis</name>
    <dbReference type="NCBI Taxonomy" id="1332631"/>
    <lineage>
        <taxon>Bacteria</taxon>
        <taxon>Pseudomonadati</taxon>
        <taxon>Bacteroidota</taxon>
        <taxon>Cytophagia</taxon>
        <taxon>Cytophagales</taxon>
        <taxon>Hymenobacteraceae</taxon>
        <taxon>Pontibacter</taxon>
    </lineage>
</organism>
<proteinExistence type="predicted"/>
<dbReference type="Proteomes" id="UP001597641">
    <property type="component" value="Unassembled WGS sequence"/>
</dbReference>
<name>A0ABW6BQC4_9BACT</name>
<dbReference type="RefSeq" id="WP_377480674.1">
    <property type="nucleotide sequence ID" value="NZ_JBHUOX010000002.1"/>
</dbReference>
<keyword evidence="2" id="KW-1185">Reference proteome</keyword>
<evidence type="ECO:0000313" key="1">
    <source>
        <dbReference type="EMBL" id="MFD2999308.1"/>
    </source>
</evidence>